<proteinExistence type="predicted"/>
<reference evidence="1 2" key="1">
    <citation type="submission" date="2016-10" db="EMBL/GenBank/DDBJ databases">
        <authorList>
            <person name="de Groot N.N."/>
        </authorList>
    </citation>
    <scope>NUCLEOTIDE SEQUENCE [LARGE SCALE GENOMIC DNA]</scope>
    <source>
        <strain evidence="1 2">DSM 18684</strain>
    </source>
</reference>
<name>A0A1I2UKZ7_9SPHI</name>
<evidence type="ECO:0000313" key="2">
    <source>
        <dbReference type="Proteomes" id="UP000199666"/>
    </source>
</evidence>
<accession>A0A1I2UKZ7</accession>
<sequence>MAHIKGKFIHGKLSEAVYRELNGKQIVQSLPITNEKKRTEGTKKAATLFGKASKLAAEIRVGLHHISNRFYDGQMIARLSKEVLYSLNAAKITETQGFNFKEDSFRSLVGFEFNIKSPLKNNFLVAPTLSLDGTMLKVTIPEINVPVDLKFPEDRLEGCKLLVLTTILDLVHGRTKKTIPQIMDIPYSYKPKVLPGKTFEFEVTPGCLCITAISLQYTKSSFAGDIIVNNKLFNPAAIIHAFIPPGTSDNAVVEKWSLHSYLSDGLFLCLLIHFILLSLPQNLIPFLCD</sequence>
<dbReference type="STRING" id="414048.SAMN04489864_102224"/>
<dbReference type="Proteomes" id="UP000199666">
    <property type="component" value="Unassembled WGS sequence"/>
</dbReference>
<organism evidence="1 2">
    <name type="scientific">Pedobacter insulae</name>
    <dbReference type="NCBI Taxonomy" id="414048"/>
    <lineage>
        <taxon>Bacteria</taxon>
        <taxon>Pseudomonadati</taxon>
        <taxon>Bacteroidota</taxon>
        <taxon>Sphingobacteriia</taxon>
        <taxon>Sphingobacteriales</taxon>
        <taxon>Sphingobacteriaceae</taxon>
        <taxon>Pedobacter</taxon>
    </lineage>
</organism>
<dbReference type="RefSeq" id="WP_090992282.1">
    <property type="nucleotide sequence ID" value="NZ_FOPP01000002.1"/>
</dbReference>
<protein>
    <submittedName>
        <fullName evidence="1">Uncharacterized protein</fullName>
    </submittedName>
</protein>
<dbReference type="EMBL" id="FOPP01000002">
    <property type="protein sequence ID" value="SFG77842.1"/>
    <property type="molecule type" value="Genomic_DNA"/>
</dbReference>
<dbReference type="AlphaFoldDB" id="A0A1I2UKZ7"/>
<evidence type="ECO:0000313" key="1">
    <source>
        <dbReference type="EMBL" id="SFG77842.1"/>
    </source>
</evidence>
<keyword evidence="2" id="KW-1185">Reference proteome</keyword>
<gene>
    <name evidence="1" type="ORF">SAMN04489864_102224</name>
</gene>
<dbReference type="OrthoDB" id="680708at2"/>